<dbReference type="EMBL" id="MHOD01000012">
    <property type="protein sequence ID" value="OGZ58261.1"/>
    <property type="molecule type" value="Genomic_DNA"/>
</dbReference>
<dbReference type="GO" id="GO:0010411">
    <property type="term" value="P:xyloglucan metabolic process"/>
    <property type="evidence" value="ECO:0007669"/>
    <property type="project" value="TreeGrafter"/>
</dbReference>
<dbReference type="PANTHER" id="PTHR43739:SF5">
    <property type="entry name" value="EXO-ALPHA-SIALIDASE"/>
    <property type="match status" value="1"/>
</dbReference>
<gene>
    <name evidence="2" type="ORF">A2827_02440</name>
</gene>
<evidence type="ECO:0000256" key="1">
    <source>
        <dbReference type="SAM" id="Phobius"/>
    </source>
</evidence>
<protein>
    <recommendedName>
        <fullName evidence="4">Photosynthesis system II assembly factor Ycf48/Hcf136-like domain-containing protein</fullName>
    </recommendedName>
</protein>
<evidence type="ECO:0000313" key="3">
    <source>
        <dbReference type="Proteomes" id="UP000177932"/>
    </source>
</evidence>
<dbReference type="PANTHER" id="PTHR43739">
    <property type="entry name" value="XYLOGLUCANASE (EUROFUNG)"/>
    <property type="match status" value="1"/>
</dbReference>
<keyword evidence="1" id="KW-0812">Transmembrane</keyword>
<dbReference type="Proteomes" id="UP000177932">
    <property type="component" value="Unassembled WGS sequence"/>
</dbReference>
<evidence type="ECO:0008006" key="4">
    <source>
        <dbReference type="Google" id="ProtNLM"/>
    </source>
</evidence>
<dbReference type="InterPro" id="IPR015943">
    <property type="entry name" value="WD40/YVTN_repeat-like_dom_sf"/>
</dbReference>
<dbReference type="SUPFAM" id="SSF110296">
    <property type="entry name" value="Oligoxyloglucan reducing end-specific cellobiohydrolase"/>
    <property type="match status" value="1"/>
</dbReference>
<feature type="transmembrane region" description="Helical" evidence="1">
    <location>
        <begin position="6"/>
        <end position="25"/>
    </location>
</feature>
<sequence>MREATILLITIVILSVIGGIMYNVMSPYLREAGIIGGEEGAQIATDGGIFVSRDEGFSWAKIGTLPEMEAFLKSDVFSVLFDPGDENRAYIGTSTGLYVYSQVSGNISSIPAGLGMVQSVAVDQSNKNRMYLAVKSGSGGKILKATRPYYFYEVYSTLGANSGKQDNVLGVWINRSSPNVVYAGTETGLFLESENFGESWFIKAEFKDKIRMLEMASNDAKTMYAIVGNAGVFKTKNGGATWLDISNSLSSYGAGFNFLIENIAIDPRDNNRLYAATSRGLLKSINGGSSFSRMELLSPEESPHILYVALDPLRDNVVYFAIGLQIHKTEDGGKNWKIKTLSGQRGVSAIKINPVNSKTIIVGLRTVFVQAAVRK</sequence>
<keyword evidence="1" id="KW-1133">Transmembrane helix</keyword>
<name>A0A1G2H7M5_9BACT</name>
<comment type="caution">
    <text evidence="2">The sequence shown here is derived from an EMBL/GenBank/DDBJ whole genome shotgun (WGS) entry which is preliminary data.</text>
</comment>
<dbReference type="InterPro" id="IPR052025">
    <property type="entry name" value="Xyloglucanase_GH74"/>
</dbReference>
<accession>A0A1G2H7M5</accession>
<dbReference type="AlphaFoldDB" id="A0A1G2H7M5"/>
<evidence type="ECO:0000313" key="2">
    <source>
        <dbReference type="EMBL" id="OGZ58261.1"/>
    </source>
</evidence>
<dbReference type="STRING" id="1802158.A2827_02440"/>
<organism evidence="2 3">
    <name type="scientific">Candidatus Spechtbacteria bacterium RIFCSPHIGHO2_01_FULL_43_30</name>
    <dbReference type="NCBI Taxonomy" id="1802158"/>
    <lineage>
        <taxon>Bacteria</taxon>
        <taxon>Candidatus Spechtiibacteriota</taxon>
    </lineage>
</organism>
<keyword evidence="1" id="KW-0472">Membrane</keyword>
<reference evidence="2 3" key="1">
    <citation type="journal article" date="2016" name="Nat. Commun.">
        <title>Thousands of microbial genomes shed light on interconnected biogeochemical processes in an aquifer system.</title>
        <authorList>
            <person name="Anantharaman K."/>
            <person name="Brown C.T."/>
            <person name="Hug L.A."/>
            <person name="Sharon I."/>
            <person name="Castelle C.J."/>
            <person name="Probst A.J."/>
            <person name="Thomas B.C."/>
            <person name="Singh A."/>
            <person name="Wilkins M.J."/>
            <person name="Karaoz U."/>
            <person name="Brodie E.L."/>
            <person name="Williams K.H."/>
            <person name="Hubbard S.S."/>
            <person name="Banfield J.F."/>
        </authorList>
    </citation>
    <scope>NUCLEOTIDE SEQUENCE [LARGE SCALE GENOMIC DNA]</scope>
</reference>
<proteinExistence type="predicted"/>
<dbReference type="Gene3D" id="2.130.10.10">
    <property type="entry name" value="YVTN repeat-like/Quinoprotein amine dehydrogenase"/>
    <property type="match status" value="2"/>
</dbReference>